<feature type="region of interest" description="Disordered" evidence="1">
    <location>
        <begin position="1"/>
        <end position="34"/>
    </location>
</feature>
<sequence length="81" mass="9298">MLMMSDFHVRMNDTPSPNEHLLRDDPPPRPPVEPDAGDCCGNGCDPCIFDLYEEARQHYRQALAAWRERHPDVDPGTLQPR</sequence>
<evidence type="ECO:0000259" key="2">
    <source>
        <dbReference type="Pfam" id="PF09791"/>
    </source>
</evidence>
<accession>A0ABQ1GJR1</accession>
<dbReference type="InterPro" id="IPR019180">
    <property type="entry name" value="Oxidoreductase-like_N"/>
</dbReference>
<evidence type="ECO:0000313" key="4">
    <source>
        <dbReference type="Proteomes" id="UP000620046"/>
    </source>
</evidence>
<proteinExistence type="predicted"/>
<protein>
    <recommendedName>
        <fullName evidence="2">Oxidoreductase-like domain-containing protein</fullName>
    </recommendedName>
</protein>
<comment type="caution">
    <text evidence="3">The sequence shown here is derived from an EMBL/GenBank/DDBJ whole genome shotgun (WGS) entry which is preliminary data.</text>
</comment>
<organism evidence="3 4">
    <name type="scientific">Dyella nitratireducens</name>
    <dbReference type="NCBI Taxonomy" id="1849580"/>
    <lineage>
        <taxon>Bacteria</taxon>
        <taxon>Pseudomonadati</taxon>
        <taxon>Pseudomonadota</taxon>
        <taxon>Gammaproteobacteria</taxon>
        <taxon>Lysobacterales</taxon>
        <taxon>Rhodanobacteraceae</taxon>
        <taxon>Dyella</taxon>
    </lineage>
</organism>
<evidence type="ECO:0000313" key="3">
    <source>
        <dbReference type="EMBL" id="GGA45272.1"/>
    </source>
</evidence>
<evidence type="ECO:0000256" key="1">
    <source>
        <dbReference type="SAM" id="MobiDB-lite"/>
    </source>
</evidence>
<dbReference type="EMBL" id="BMJA01000004">
    <property type="protein sequence ID" value="GGA45272.1"/>
    <property type="molecule type" value="Genomic_DNA"/>
</dbReference>
<feature type="domain" description="Oxidoreductase-like" evidence="2">
    <location>
        <begin position="28"/>
        <end position="67"/>
    </location>
</feature>
<dbReference type="RefSeq" id="WP_423373013.1">
    <property type="nucleotide sequence ID" value="NZ_BMJA01000004.1"/>
</dbReference>
<name>A0ABQ1GJR1_9GAMM</name>
<reference evidence="4" key="1">
    <citation type="journal article" date="2019" name="Int. J. Syst. Evol. Microbiol.">
        <title>The Global Catalogue of Microorganisms (GCM) 10K type strain sequencing project: providing services to taxonomists for standard genome sequencing and annotation.</title>
        <authorList>
            <consortium name="The Broad Institute Genomics Platform"/>
            <consortium name="The Broad Institute Genome Sequencing Center for Infectious Disease"/>
            <person name="Wu L."/>
            <person name="Ma J."/>
        </authorList>
    </citation>
    <scope>NUCLEOTIDE SEQUENCE [LARGE SCALE GENOMIC DNA]</scope>
    <source>
        <strain evidence="4">CGMCC 1.15439</strain>
    </source>
</reference>
<dbReference type="Pfam" id="PF09791">
    <property type="entry name" value="Oxidored-like"/>
    <property type="match status" value="1"/>
</dbReference>
<keyword evidence="4" id="KW-1185">Reference proteome</keyword>
<dbReference type="Proteomes" id="UP000620046">
    <property type="component" value="Unassembled WGS sequence"/>
</dbReference>
<gene>
    <name evidence="3" type="ORF">GCM10010981_37950</name>
</gene>